<dbReference type="AlphaFoldDB" id="A0A368SN67"/>
<dbReference type="GO" id="GO:0003677">
    <property type="term" value="F:DNA binding"/>
    <property type="evidence" value="ECO:0007669"/>
    <property type="project" value="InterPro"/>
</dbReference>
<gene>
    <name evidence="1" type="ORF">SETIT_9G322300v2</name>
</gene>
<proteinExistence type="predicted"/>
<dbReference type="STRING" id="4555.A0A368SN67"/>
<sequence>MPAITGPVTSRLKREDCPRTKHDSLFSPWKVLVGPSDWEDHSAGKEGVQRYRIRNLPDNFPGLYEMGVAGTTDDGVRSRRRDSRGVVVVYLGQADSVRARLQQYGRSGSHLDTGNSLGSAGKAEVNALAAGPGLFREVFSRGYSVVFRCAQVRVLGDSFPFYDFGRLYCSIIQVCINMPMVSEF</sequence>
<accession>A0A368SN67</accession>
<dbReference type="OrthoDB" id="1922121at2759"/>
<dbReference type="PANTHER" id="PTHR35133">
    <property type="entry name" value="PROTEIN EFFECTOR OF TRANSCRIPTION 2-RELATED"/>
    <property type="match status" value="1"/>
</dbReference>
<evidence type="ECO:0008006" key="2">
    <source>
        <dbReference type="Google" id="ProtNLM"/>
    </source>
</evidence>
<name>A0A368SN67_SETIT</name>
<organism evidence="1">
    <name type="scientific">Setaria italica</name>
    <name type="common">Foxtail millet</name>
    <name type="synonym">Panicum italicum</name>
    <dbReference type="NCBI Taxonomy" id="4555"/>
    <lineage>
        <taxon>Eukaryota</taxon>
        <taxon>Viridiplantae</taxon>
        <taxon>Streptophyta</taxon>
        <taxon>Embryophyta</taxon>
        <taxon>Tracheophyta</taxon>
        <taxon>Spermatophyta</taxon>
        <taxon>Magnoliopsida</taxon>
        <taxon>Liliopsida</taxon>
        <taxon>Poales</taxon>
        <taxon>Poaceae</taxon>
        <taxon>PACMAD clade</taxon>
        <taxon>Panicoideae</taxon>
        <taxon>Panicodae</taxon>
        <taxon>Paniceae</taxon>
        <taxon>Cenchrinae</taxon>
        <taxon>Setaria</taxon>
    </lineage>
</organism>
<reference evidence="1" key="2">
    <citation type="submission" date="2015-07" db="EMBL/GenBank/DDBJ databases">
        <authorList>
            <person name="Noorani M."/>
        </authorList>
    </citation>
    <scope>NUCLEOTIDE SEQUENCE</scope>
    <source>
        <strain evidence="1">Yugu1</strain>
    </source>
</reference>
<dbReference type="Pfam" id="PF19239">
    <property type="entry name" value="GIY_YIG_domain"/>
    <property type="match status" value="1"/>
</dbReference>
<dbReference type="EMBL" id="CM003536">
    <property type="protein sequence ID" value="RCV43794.1"/>
    <property type="molecule type" value="Genomic_DNA"/>
</dbReference>
<dbReference type="InterPro" id="IPR038909">
    <property type="entry name" value="Effector_transcript"/>
</dbReference>
<dbReference type="GO" id="GO:0006355">
    <property type="term" value="P:regulation of DNA-templated transcription"/>
    <property type="evidence" value="ECO:0007669"/>
    <property type="project" value="InterPro"/>
</dbReference>
<evidence type="ECO:0000313" key="1">
    <source>
        <dbReference type="EMBL" id="RCV43794.1"/>
    </source>
</evidence>
<dbReference type="PANTHER" id="PTHR35133:SF1">
    <property type="entry name" value="PROTEIN EFFECTOR OF TRANSCRIPTION 2-RELATED"/>
    <property type="match status" value="1"/>
</dbReference>
<reference evidence="1" key="1">
    <citation type="journal article" date="2012" name="Nat. Biotechnol.">
        <title>Reference genome sequence of the model plant Setaria.</title>
        <authorList>
            <person name="Bennetzen J.L."/>
            <person name="Schmutz J."/>
            <person name="Wang H."/>
            <person name="Percifield R."/>
            <person name="Hawkins J."/>
            <person name="Pontaroli A.C."/>
            <person name="Estep M."/>
            <person name="Feng L."/>
            <person name="Vaughn J.N."/>
            <person name="Grimwood J."/>
            <person name="Jenkins J."/>
            <person name="Barry K."/>
            <person name="Lindquist E."/>
            <person name="Hellsten U."/>
            <person name="Deshpande S."/>
            <person name="Wang X."/>
            <person name="Wu X."/>
            <person name="Mitros T."/>
            <person name="Triplett J."/>
            <person name="Yang X."/>
            <person name="Ye C.Y."/>
            <person name="Mauro-Herrera M."/>
            <person name="Wang L."/>
            <person name="Li P."/>
            <person name="Sharma M."/>
            <person name="Sharma R."/>
            <person name="Ronald P.C."/>
            <person name="Panaud O."/>
            <person name="Kellogg E.A."/>
            <person name="Brutnell T.P."/>
            <person name="Doust A.N."/>
            <person name="Tuskan G.A."/>
            <person name="Rokhsar D."/>
            <person name="Devos K.M."/>
        </authorList>
    </citation>
    <scope>NUCLEOTIDE SEQUENCE [LARGE SCALE GENOMIC DNA]</scope>
    <source>
        <strain evidence="1">Yugu1</strain>
    </source>
</reference>
<protein>
    <recommendedName>
        <fullName evidence="2">GIY-YIG domain-containing protein</fullName>
    </recommendedName>
</protein>
<dbReference type="KEGG" id="sita:101778926"/>